<feature type="compositionally biased region" description="Acidic residues" evidence="6">
    <location>
        <begin position="306"/>
        <end position="324"/>
    </location>
</feature>
<comment type="similarity">
    <text evidence="1 5">Belongs to the FliD family.</text>
</comment>
<accession>A0A2T3IVA8</accession>
<dbReference type="AlphaFoldDB" id="A0A2T3IVA8"/>
<dbReference type="OrthoDB" id="9810816at2"/>
<feature type="domain" description="Flagellar hook-associated protein 2 C-terminal" evidence="8">
    <location>
        <begin position="222"/>
        <end position="472"/>
    </location>
</feature>
<dbReference type="InterPro" id="IPR040026">
    <property type="entry name" value="FliD"/>
</dbReference>
<dbReference type="InterPro" id="IPR010809">
    <property type="entry name" value="FliD_C"/>
</dbReference>
<evidence type="ECO:0000259" key="7">
    <source>
        <dbReference type="Pfam" id="PF02465"/>
    </source>
</evidence>
<feature type="region of interest" description="Disordered" evidence="6">
    <location>
        <begin position="305"/>
        <end position="326"/>
    </location>
</feature>
<dbReference type="GO" id="GO:0005576">
    <property type="term" value="C:extracellular region"/>
    <property type="evidence" value="ECO:0007669"/>
    <property type="project" value="UniProtKB-SubCell"/>
</dbReference>
<dbReference type="GO" id="GO:0009424">
    <property type="term" value="C:bacterial-type flagellum hook"/>
    <property type="evidence" value="ECO:0007669"/>
    <property type="project" value="UniProtKB-UniRule"/>
</dbReference>
<evidence type="ECO:0000256" key="5">
    <source>
        <dbReference type="RuleBase" id="RU362066"/>
    </source>
</evidence>
<name>A0A2T3IVA8_9GAMM</name>
<gene>
    <name evidence="9" type="ORF">C9I99_19220</name>
</gene>
<evidence type="ECO:0000256" key="4">
    <source>
        <dbReference type="ARBA" id="ARBA00023143"/>
    </source>
</evidence>
<comment type="function">
    <text evidence="5">Required for morphogenesis and for the elongation of the flagellar filament by facilitating polymerization of the flagellin monomers at the tip of growing filament. Forms a capping structure, which prevents flagellin subunits (transported through the central channel of the flagellum) from leaking out without polymerization at the distal end.</text>
</comment>
<comment type="subcellular location">
    <subcellularLocation>
        <location evidence="5">Secreted</location>
    </subcellularLocation>
    <subcellularLocation>
        <location evidence="5">Bacterial flagellum</location>
    </subcellularLocation>
</comment>
<dbReference type="PANTHER" id="PTHR30288">
    <property type="entry name" value="FLAGELLAR CAP/ASSEMBLY PROTEIN FLID"/>
    <property type="match status" value="1"/>
</dbReference>
<dbReference type="Pfam" id="PF07195">
    <property type="entry name" value="FliD_C"/>
    <property type="match status" value="1"/>
</dbReference>
<dbReference type="EMBL" id="PYMH01000010">
    <property type="protein sequence ID" value="PSU32310.1"/>
    <property type="molecule type" value="Genomic_DNA"/>
</dbReference>
<dbReference type="GO" id="GO:0009421">
    <property type="term" value="C:bacterial-type flagellum filament cap"/>
    <property type="evidence" value="ECO:0007669"/>
    <property type="project" value="InterPro"/>
</dbReference>
<evidence type="ECO:0000313" key="9">
    <source>
        <dbReference type="EMBL" id="PSU32310.1"/>
    </source>
</evidence>
<dbReference type="GO" id="GO:0007155">
    <property type="term" value="P:cell adhesion"/>
    <property type="evidence" value="ECO:0007669"/>
    <property type="project" value="InterPro"/>
</dbReference>
<protein>
    <recommendedName>
        <fullName evidence="5">Flagellar hook-associated protein 2</fullName>
        <shortName evidence="5">HAP2</shortName>
    </recommendedName>
    <alternativeName>
        <fullName evidence="5">Flagellar cap protein</fullName>
    </alternativeName>
</protein>
<comment type="subunit">
    <text evidence="2 5">Homopentamer.</text>
</comment>
<organism evidence="9 10">
    <name type="scientific">Photobacterium lutimaris</name>
    <dbReference type="NCBI Taxonomy" id="388278"/>
    <lineage>
        <taxon>Bacteria</taxon>
        <taxon>Pseudomonadati</taxon>
        <taxon>Pseudomonadota</taxon>
        <taxon>Gammaproteobacteria</taxon>
        <taxon>Vibrionales</taxon>
        <taxon>Vibrionaceae</taxon>
        <taxon>Photobacterium</taxon>
    </lineage>
</organism>
<keyword evidence="3 5" id="KW-0175">Coiled coil</keyword>
<evidence type="ECO:0000259" key="8">
    <source>
        <dbReference type="Pfam" id="PF07195"/>
    </source>
</evidence>
<feature type="coiled-coil region" evidence="5">
    <location>
        <begin position="429"/>
        <end position="456"/>
    </location>
</feature>
<feature type="domain" description="Flagellar hook-associated protein 2 N-terminal" evidence="7">
    <location>
        <begin position="21"/>
        <end position="119"/>
    </location>
</feature>
<evidence type="ECO:0000256" key="2">
    <source>
        <dbReference type="ARBA" id="ARBA00011255"/>
    </source>
</evidence>
<comment type="caution">
    <text evidence="9">The sequence shown here is derived from an EMBL/GenBank/DDBJ whole genome shotgun (WGS) entry which is preliminary data.</text>
</comment>
<evidence type="ECO:0000256" key="3">
    <source>
        <dbReference type="ARBA" id="ARBA00023054"/>
    </source>
</evidence>
<dbReference type="GO" id="GO:0071973">
    <property type="term" value="P:bacterial-type flagellum-dependent cell motility"/>
    <property type="evidence" value="ECO:0007669"/>
    <property type="project" value="TreeGrafter"/>
</dbReference>
<dbReference type="Pfam" id="PF02465">
    <property type="entry name" value="FliD_N"/>
    <property type="match status" value="1"/>
</dbReference>
<proteinExistence type="inferred from homology"/>
<evidence type="ECO:0000256" key="1">
    <source>
        <dbReference type="ARBA" id="ARBA00009764"/>
    </source>
</evidence>
<dbReference type="PANTHER" id="PTHR30288:SF0">
    <property type="entry name" value="FLAGELLAR HOOK-ASSOCIATED PROTEIN 2"/>
    <property type="match status" value="1"/>
</dbReference>
<sequence>MLLPITCNFLTWAELRRNSMSMMDPASMAMQMVMIQRKPFDIQYANQQKMYQTQLDAWKDIDSAFSSFSSALERMNKADSSFVKNSATTSEDGYIDASASNFARHGSYDLFVKQLATAQQEAFTLKGEELPTDGVITIDVPGGEAIEIDFSTFNPDGDKDIHDLADYINEFDEGVSASVVRSGDDVSLVLSSTETGEENAFKVSFDQGMGDYFKPPQILNKAQDAIVMLGGEDGLEIRSSDNTIDDAIYGVTLELTKAHEPGDKPLTLVVGSDESASKEAVKEFVDAYNDLVNTVLKHTMTSYQLEQDEDDNSSGDGDDDDDKDDSSIKITEAGALASDSTARGLKNMLNNVTRGQFDEGTLYSIGIEANRDGTLKIDNDRFEKALSETPEKIDGIFFGDNGALTALEKAIEPYTGSSNSGNNLLKSRQDTLQGNIDRVDDKKEQLDNRMEKNYNRYLRQYTAMQQTMMQMESTGSMFMF</sequence>
<dbReference type="InterPro" id="IPR003481">
    <property type="entry name" value="FliD_N"/>
</dbReference>
<reference evidence="9 10" key="1">
    <citation type="submission" date="2018-03" db="EMBL/GenBank/DDBJ databases">
        <title>Whole genome sequencing of Histamine producing bacteria.</title>
        <authorList>
            <person name="Butler K."/>
        </authorList>
    </citation>
    <scope>NUCLEOTIDE SEQUENCE [LARGE SCALE GENOMIC DNA]</scope>
    <source>
        <strain evidence="9 10">JCM 13586</strain>
    </source>
</reference>
<keyword evidence="10" id="KW-1185">Reference proteome</keyword>
<dbReference type="Proteomes" id="UP000241222">
    <property type="component" value="Unassembled WGS sequence"/>
</dbReference>
<keyword evidence="4 5" id="KW-0975">Bacterial flagellum</keyword>
<evidence type="ECO:0000313" key="10">
    <source>
        <dbReference type="Proteomes" id="UP000241222"/>
    </source>
</evidence>
<keyword evidence="5" id="KW-0964">Secreted</keyword>
<evidence type="ECO:0000256" key="6">
    <source>
        <dbReference type="SAM" id="MobiDB-lite"/>
    </source>
</evidence>